<evidence type="ECO:0000259" key="4">
    <source>
        <dbReference type="PROSITE" id="PS50995"/>
    </source>
</evidence>
<dbReference type="PROSITE" id="PS50995">
    <property type="entry name" value="HTH_MARR_2"/>
    <property type="match status" value="1"/>
</dbReference>
<reference evidence="5 6" key="1">
    <citation type="journal article" date="2019" name="Emerg. Microbes Infect.">
        <title>Comprehensive subspecies identification of 175 nontuberculous mycobacteria species based on 7547 genomic profiles.</title>
        <authorList>
            <person name="Matsumoto Y."/>
            <person name="Kinjo T."/>
            <person name="Motooka D."/>
            <person name="Nabeya D."/>
            <person name="Jung N."/>
            <person name="Uechi K."/>
            <person name="Horii T."/>
            <person name="Iida T."/>
            <person name="Fujita J."/>
            <person name="Nakamura S."/>
        </authorList>
    </citation>
    <scope>NUCLEOTIDE SEQUENCE [LARGE SCALE GENOMIC DNA]</scope>
    <source>
        <strain evidence="5 6">JCM 13571</strain>
    </source>
</reference>
<dbReference type="Pfam" id="PF12802">
    <property type="entry name" value="MarR_2"/>
    <property type="match status" value="1"/>
</dbReference>
<sequence>MLARRAAENHDLSSTQMRVLGWLHVGPPPAAYPTTLARELNVTDSTVSDAIAALIRKGLVVRTPDPHDRRRHDLSLTPEGRKTAAQIARWTAPAEIATSKLERAEAEQLLDTLLAVLARLHDAQMIPVTRACSTCTQLENVHADRRSYRCKVYDIPMTIPDLRVDCADHVPA</sequence>
<dbReference type="PANTHER" id="PTHR33164">
    <property type="entry name" value="TRANSCRIPTIONAL REGULATOR, MARR FAMILY"/>
    <property type="match status" value="1"/>
</dbReference>
<dbReference type="GO" id="GO:0003700">
    <property type="term" value="F:DNA-binding transcription factor activity"/>
    <property type="evidence" value="ECO:0007669"/>
    <property type="project" value="InterPro"/>
</dbReference>
<name>A0A7I7X6R1_9MYCO</name>
<dbReference type="OrthoDB" id="9783504at2"/>
<organism evidence="5 6">
    <name type="scientific">Mycolicibacter hiberniae</name>
    <dbReference type="NCBI Taxonomy" id="29314"/>
    <lineage>
        <taxon>Bacteria</taxon>
        <taxon>Bacillati</taxon>
        <taxon>Actinomycetota</taxon>
        <taxon>Actinomycetes</taxon>
        <taxon>Mycobacteriales</taxon>
        <taxon>Mycobacteriaceae</taxon>
        <taxon>Mycolicibacter</taxon>
    </lineage>
</organism>
<dbReference type="GO" id="GO:0003677">
    <property type="term" value="F:DNA binding"/>
    <property type="evidence" value="ECO:0007669"/>
    <property type="project" value="UniProtKB-KW"/>
</dbReference>
<proteinExistence type="predicted"/>
<keyword evidence="6" id="KW-1185">Reference proteome</keyword>
<feature type="domain" description="HTH marR-type" evidence="4">
    <location>
        <begin position="1"/>
        <end position="122"/>
    </location>
</feature>
<evidence type="ECO:0000256" key="1">
    <source>
        <dbReference type="ARBA" id="ARBA00023015"/>
    </source>
</evidence>
<dbReference type="Proteomes" id="UP000467260">
    <property type="component" value="Chromosome"/>
</dbReference>
<keyword evidence="3" id="KW-0804">Transcription</keyword>
<dbReference type="InterPro" id="IPR023187">
    <property type="entry name" value="Tscrpt_reg_MarR-type_CS"/>
</dbReference>
<evidence type="ECO:0000313" key="5">
    <source>
        <dbReference type="EMBL" id="BBZ24553.1"/>
    </source>
</evidence>
<dbReference type="InterPro" id="IPR000835">
    <property type="entry name" value="HTH_MarR-typ"/>
</dbReference>
<accession>A0A7I7X6R1</accession>
<evidence type="ECO:0000256" key="2">
    <source>
        <dbReference type="ARBA" id="ARBA00023125"/>
    </source>
</evidence>
<dbReference type="Gene3D" id="1.10.10.10">
    <property type="entry name" value="Winged helix-like DNA-binding domain superfamily/Winged helix DNA-binding domain"/>
    <property type="match status" value="1"/>
</dbReference>
<dbReference type="PANTHER" id="PTHR33164:SF43">
    <property type="entry name" value="HTH-TYPE TRANSCRIPTIONAL REPRESSOR YETL"/>
    <property type="match status" value="1"/>
</dbReference>
<dbReference type="AlphaFoldDB" id="A0A7I7X6R1"/>
<dbReference type="RefSeq" id="WP_085135800.1">
    <property type="nucleotide sequence ID" value="NZ_AP022609.1"/>
</dbReference>
<protein>
    <recommendedName>
        <fullName evidence="4">HTH marR-type domain-containing protein</fullName>
    </recommendedName>
</protein>
<evidence type="ECO:0000256" key="3">
    <source>
        <dbReference type="ARBA" id="ARBA00023163"/>
    </source>
</evidence>
<keyword evidence="2" id="KW-0238">DNA-binding</keyword>
<dbReference type="GO" id="GO:0006950">
    <property type="term" value="P:response to stress"/>
    <property type="evidence" value="ECO:0007669"/>
    <property type="project" value="TreeGrafter"/>
</dbReference>
<keyword evidence="1" id="KW-0805">Transcription regulation</keyword>
<dbReference type="InterPro" id="IPR039422">
    <property type="entry name" value="MarR/SlyA-like"/>
</dbReference>
<dbReference type="KEGG" id="mhib:MHIB_29710"/>
<dbReference type="SUPFAM" id="SSF46785">
    <property type="entry name" value="Winged helix' DNA-binding domain"/>
    <property type="match status" value="1"/>
</dbReference>
<dbReference type="EMBL" id="AP022609">
    <property type="protein sequence ID" value="BBZ24553.1"/>
    <property type="molecule type" value="Genomic_DNA"/>
</dbReference>
<dbReference type="InterPro" id="IPR036390">
    <property type="entry name" value="WH_DNA-bd_sf"/>
</dbReference>
<evidence type="ECO:0000313" key="6">
    <source>
        <dbReference type="Proteomes" id="UP000467260"/>
    </source>
</evidence>
<dbReference type="InterPro" id="IPR036388">
    <property type="entry name" value="WH-like_DNA-bd_sf"/>
</dbReference>
<dbReference type="PROSITE" id="PS01117">
    <property type="entry name" value="HTH_MARR_1"/>
    <property type="match status" value="1"/>
</dbReference>
<dbReference type="SMART" id="SM00347">
    <property type="entry name" value="HTH_MARR"/>
    <property type="match status" value="1"/>
</dbReference>
<gene>
    <name evidence="5" type="ORF">MHIB_29710</name>
</gene>